<keyword evidence="1" id="KW-0812">Transmembrane</keyword>
<feature type="transmembrane region" description="Helical" evidence="1">
    <location>
        <begin position="6"/>
        <end position="24"/>
    </location>
</feature>
<dbReference type="EMBL" id="UINC01158739">
    <property type="protein sequence ID" value="SVD56439.1"/>
    <property type="molecule type" value="Genomic_DNA"/>
</dbReference>
<reference evidence="2" key="1">
    <citation type="submission" date="2018-05" db="EMBL/GenBank/DDBJ databases">
        <authorList>
            <person name="Lanie J.A."/>
            <person name="Ng W.-L."/>
            <person name="Kazmierczak K.M."/>
            <person name="Andrzejewski T.M."/>
            <person name="Davidsen T.M."/>
            <person name="Wayne K.J."/>
            <person name="Tettelin H."/>
            <person name="Glass J.I."/>
            <person name="Rusch D."/>
            <person name="Podicherti R."/>
            <person name="Tsui H.-C.T."/>
            <person name="Winkler M.E."/>
        </authorList>
    </citation>
    <scope>NUCLEOTIDE SEQUENCE</scope>
</reference>
<organism evidence="2">
    <name type="scientific">marine metagenome</name>
    <dbReference type="NCBI Taxonomy" id="408172"/>
    <lineage>
        <taxon>unclassified sequences</taxon>
        <taxon>metagenomes</taxon>
        <taxon>ecological metagenomes</taxon>
    </lineage>
</organism>
<evidence type="ECO:0000313" key="2">
    <source>
        <dbReference type="EMBL" id="SVD56439.1"/>
    </source>
</evidence>
<keyword evidence="1" id="KW-1133">Transmembrane helix</keyword>
<gene>
    <name evidence="2" type="ORF">METZ01_LOCUS409293</name>
</gene>
<protein>
    <recommendedName>
        <fullName evidence="3">DUF4340 domain-containing protein</fullName>
    </recommendedName>
</protein>
<dbReference type="AlphaFoldDB" id="A0A382WCL9"/>
<name>A0A382WCL9_9ZZZZ</name>
<keyword evidence="1" id="KW-0472">Membrane</keyword>
<evidence type="ECO:0000256" key="1">
    <source>
        <dbReference type="SAM" id="Phobius"/>
    </source>
</evidence>
<accession>A0A382WCL9</accession>
<proteinExistence type="predicted"/>
<feature type="non-terminal residue" evidence="2">
    <location>
        <position position="95"/>
    </location>
</feature>
<sequence>MNRKNLVWLTVAAVVVIVLAFFVAQQRISETRPAAGGGRMFGGLIDNVNSVSTIKVNNGKEGFTISRSEENWGIVEKSDYPVQYKLVKEVILGVA</sequence>
<evidence type="ECO:0008006" key="3">
    <source>
        <dbReference type="Google" id="ProtNLM"/>
    </source>
</evidence>